<dbReference type="AlphaFoldDB" id="A0A6S6ZWJ2"/>
<evidence type="ECO:0008006" key="3">
    <source>
        <dbReference type="Google" id="ProtNLM"/>
    </source>
</evidence>
<proteinExistence type="predicted"/>
<dbReference type="EMBL" id="CADIJO010000005">
    <property type="protein sequence ID" value="CAB3689632.1"/>
    <property type="molecule type" value="Genomic_DNA"/>
</dbReference>
<dbReference type="RefSeq" id="WP_175191961.1">
    <property type="nucleotide sequence ID" value="NZ_CADIJO010000005.1"/>
</dbReference>
<sequence>MTTIPAGFKLVPIEPTDAMVIEGVNAGLSHKDEPYFIYAAMLAAAPAAPACLTCNDQGAVGIILNAEPCPDCAAPAVPADGWLPIESAPKTGRTLLLGYRNSLGKWRTVRGQWMSFDYIANHWEDPDDVEEGWFETAVEAEEIPNCWRITPTHWMPLPAEPGAAPAAPVSTVEDSQDSPVALDRLADYIADNWPDKKYGLEEICQRLNATWPGAFMPAVAAPAAGDALDAARWRFVRRKLCLTGNGDGTCAMQAINLPASIPGWPEPGSAVAEFCDAAIDAAIAAQRKGDA</sequence>
<reference evidence="1 2" key="1">
    <citation type="submission" date="2020-04" db="EMBL/GenBank/DDBJ databases">
        <authorList>
            <person name="De Canck E."/>
        </authorList>
    </citation>
    <scope>NUCLEOTIDE SEQUENCE [LARGE SCALE GENOMIC DNA]</scope>
    <source>
        <strain evidence="1 2">LMG 3458</strain>
    </source>
</reference>
<organism evidence="1 2">
    <name type="scientific">Achromobacter deleyi</name>
    <dbReference type="NCBI Taxonomy" id="1353891"/>
    <lineage>
        <taxon>Bacteria</taxon>
        <taxon>Pseudomonadati</taxon>
        <taxon>Pseudomonadota</taxon>
        <taxon>Betaproteobacteria</taxon>
        <taxon>Burkholderiales</taxon>
        <taxon>Alcaligenaceae</taxon>
        <taxon>Achromobacter</taxon>
    </lineage>
</organism>
<evidence type="ECO:0000313" key="1">
    <source>
        <dbReference type="EMBL" id="CAB3689632.1"/>
    </source>
</evidence>
<protein>
    <recommendedName>
        <fullName evidence="3">DUF551 domain-containing protein</fullName>
    </recommendedName>
</protein>
<accession>A0A6S6ZWJ2</accession>
<evidence type="ECO:0000313" key="2">
    <source>
        <dbReference type="Proteomes" id="UP000494111"/>
    </source>
</evidence>
<dbReference type="Proteomes" id="UP000494111">
    <property type="component" value="Unassembled WGS sequence"/>
</dbReference>
<name>A0A6S6ZWJ2_9BURK</name>
<gene>
    <name evidence="1" type="ORF">LMG3458_02062</name>
</gene>